<evidence type="ECO:0000256" key="1">
    <source>
        <dbReference type="SAM" id="MobiDB-lite"/>
    </source>
</evidence>
<comment type="caution">
    <text evidence="2">The sequence shown here is derived from an EMBL/GenBank/DDBJ whole genome shotgun (WGS) entry which is preliminary data.</text>
</comment>
<sequence length="159" mass="17908">MGRGKSKESKKSSEKANAEGKGKRKDRGKKRSAVTGMESRSIHPAILEAQLHQMLRECCVQGFPYNLGEVITPPPAKHHDSISMVVIWGYQLPLSTSHSPSGKPFSFHSLNPHIWRGISHALDPSNITIFAVFRYHYVELRRREYLLTGDERMLSPSSP</sequence>
<reference evidence="2 3" key="1">
    <citation type="submission" date="2019-11" db="EMBL/GenBank/DDBJ databases">
        <title>Whole genome sequence of Oryza granulata.</title>
        <authorList>
            <person name="Li W."/>
        </authorList>
    </citation>
    <scope>NUCLEOTIDE SEQUENCE [LARGE SCALE GENOMIC DNA]</scope>
    <source>
        <strain evidence="3">cv. Menghai</strain>
        <tissue evidence="2">Leaf</tissue>
    </source>
</reference>
<proteinExistence type="predicted"/>
<protein>
    <submittedName>
        <fullName evidence="2">Uncharacterized protein</fullName>
    </submittedName>
</protein>
<dbReference type="Proteomes" id="UP000479710">
    <property type="component" value="Unassembled WGS sequence"/>
</dbReference>
<evidence type="ECO:0000313" key="3">
    <source>
        <dbReference type="Proteomes" id="UP000479710"/>
    </source>
</evidence>
<name>A0A6G1FE22_9ORYZ</name>
<feature type="compositionally biased region" description="Basic and acidic residues" evidence="1">
    <location>
        <begin position="1"/>
        <end position="21"/>
    </location>
</feature>
<dbReference type="AlphaFoldDB" id="A0A6G1FE22"/>
<gene>
    <name evidence="2" type="ORF">E2562_030408</name>
</gene>
<feature type="region of interest" description="Disordered" evidence="1">
    <location>
        <begin position="1"/>
        <end position="39"/>
    </location>
</feature>
<keyword evidence="3" id="KW-1185">Reference proteome</keyword>
<accession>A0A6G1FE22</accession>
<dbReference type="EMBL" id="SPHZ02000001">
    <property type="protein sequence ID" value="KAF0935121.1"/>
    <property type="molecule type" value="Genomic_DNA"/>
</dbReference>
<evidence type="ECO:0000313" key="2">
    <source>
        <dbReference type="EMBL" id="KAF0935121.1"/>
    </source>
</evidence>
<feature type="compositionally biased region" description="Basic residues" evidence="1">
    <location>
        <begin position="22"/>
        <end position="32"/>
    </location>
</feature>
<organism evidence="2 3">
    <name type="scientific">Oryza meyeriana var. granulata</name>
    <dbReference type="NCBI Taxonomy" id="110450"/>
    <lineage>
        <taxon>Eukaryota</taxon>
        <taxon>Viridiplantae</taxon>
        <taxon>Streptophyta</taxon>
        <taxon>Embryophyta</taxon>
        <taxon>Tracheophyta</taxon>
        <taxon>Spermatophyta</taxon>
        <taxon>Magnoliopsida</taxon>
        <taxon>Liliopsida</taxon>
        <taxon>Poales</taxon>
        <taxon>Poaceae</taxon>
        <taxon>BOP clade</taxon>
        <taxon>Oryzoideae</taxon>
        <taxon>Oryzeae</taxon>
        <taxon>Oryzinae</taxon>
        <taxon>Oryza</taxon>
        <taxon>Oryza meyeriana</taxon>
    </lineage>
</organism>